<comment type="caution">
    <text evidence="1">The sequence shown here is derived from an EMBL/GenBank/DDBJ whole genome shotgun (WGS) entry which is preliminary data.</text>
</comment>
<gene>
    <name evidence="1" type="ORF">PENTCL1PPCAC_23819</name>
</gene>
<reference evidence="1" key="1">
    <citation type="submission" date="2023-10" db="EMBL/GenBank/DDBJ databases">
        <title>Genome assembly of Pristionchus species.</title>
        <authorList>
            <person name="Yoshida K."/>
            <person name="Sommer R.J."/>
        </authorList>
    </citation>
    <scope>NUCLEOTIDE SEQUENCE</scope>
    <source>
        <strain evidence="1">RS0144</strain>
    </source>
</reference>
<dbReference type="Proteomes" id="UP001432027">
    <property type="component" value="Unassembled WGS sequence"/>
</dbReference>
<name>A0AAV5U5H2_9BILA</name>
<evidence type="ECO:0000313" key="2">
    <source>
        <dbReference type="Proteomes" id="UP001432027"/>
    </source>
</evidence>
<dbReference type="EMBL" id="BTSX01000005">
    <property type="protein sequence ID" value="GMT01645.1"/>
    <property type="molecule type" value="Genomic_DNA"/>
</dbReference>
<accession>A0AAV5U5H2</accession>
<organism evidence="1 2">
    <name type="scientific">Pristionchus entomophagus</name>
    <dbReference type="NCBI Taxonomy" id="358040"/>
    <lineage>
        <taxon>Eukaryota</taxon>
        <taxon>Metazoa</taxon>
        <taxon>Ecdysozoa</taxon>
        <taxon>Nematoda</taxon>
        <taxon>Chromadorea</taxon>
        <taxon>Rhabditida</taxon>
        <taxon>Rhabditina</taxon>
        <taxon>Diplogasteromorpha</taxon>
        <taxon>Diplogasteroidea</taxon>
        <taxon>Neodiplogasteridae</taxon>
        <taxon>Pristionchus</taxon>
    </lineage>
</organism>
<evidence type="ECO:0000313" key="1">
    <source>
        <dbReference type="EMBL" id="GMT01645.1"/>
    </source>
</evidence>
<protein>
    <submittedName>
        <fullName evidence="1">Uncharacterized protein</fullName>
    </submittedName>
</protein>
<feature type="non-terminal residue" evidence="1">
    <location>
        <position position="1"/>
    </location>
</feature>
<proteinExistence type="predicted"/>
<sequence>NIGGKGTSIIRKLTIGFNHKISNYGFSFINWTDLINEEKVVLRFIARENALIFFRDSLSTIESLLKLDSLSLTLRESEPFLELISLIQMSNVIDRIGDRWGESLCQQGVPLHPLSSLQSDVVWTFQ</sequence>
<keyword evidence="2" id="KW-1185">Reference proteome</keyword>
<dbReference type="AlphaFoldDB" id="A0AAV5U5H2"/>